<protein>
    <submittedName>
        <fullName evidence="3">MBL fold metallo-hydrolase</fullName>
    </submittedName>
</protein>
<dbReference type="GO" id="GO:0050313">
    <property type="term" value="F:sulfur dioxygenase activity"/>
    <property type="evidence" value="ECO:0007669"/>
    <property type="project" value="InterPro"/>
</dbReference>
<feature type="domain" description="Metallo-beta-lactamase" evidence="2">
    <location>
        <begin position="20"/>
        <end position="211"/>
    </location>
</feature>
<dbReference type="GO" id="GO:0070813">
    <property type="term" value="P:hydrogen sulfide metabolic process"/>
    <property type="evidence" value="ECO:0007669"/>
    <property type="project" value="TreeGrafter"/>
</dbReference>
<keyword evidence="3" id="KW-0378">Hydrolase</keyword>
<dbReference type="InterPro" id="IPR044528">
    <property type="entry name" value="POD-like_MBL-fold"/>
</dbReference>
<proteinExistence type="predicted"/>
<dbReference type="EMBL" id="WXWW01000287">
    <property type="protein sequence ID" value="NAW67495.1"/>
    <property type="molecule type" value="Genomic_DNA"/>
</dbReference>
<dbReference type="GO" id="GO:0016787">
    <property type="term" value="F:hydrolase activity"/>
    <property type="evidence" value="ECO:0007669"/>
    <property type="project" value="UniProtKB-KW"/>
</dbReference>
<evidence type="ECO:0000256" key="1">
    <source>
        <dbReference type="ARBA" id="ARBA00022723"/>
    </source>
</evidence>
<dbReference type="Pfam" id="PF00753">
    <property type="entry name" value="Lactamase_B"/>
    <property type="match status" value="1"/>
</dbReference>
<dbReference type="GO" id="GO:0006749">
    <property type="term" value="P:glutathione metabolic process"/>
    <property type="evidence" value="ECO:0007669"/>
    <property type="project" value="InterPro"/>
</dbReference>
<dbReference type="PANTHER" id="PTHR43084">
    <property type="entry name" value="PERSULFIDE DIOXYGENASE ETHE1"/>
    <property type="match status" value="1"/>
</dbReference>
<dbReference type="Gene3D" id="3.60.15.10">
    <property type="entry name" value="Ribonuclease Z/Hydroxyacylglutathione hydrolase-like"/>
    <property type="match status" value="1"/>
</dbReference>
<name>A0A7X4WHE0_9GAMM</name>
<dbReference type="SUPFAM" id="SSF56281">
    <property type="entry name" value="Metallo-hydrolase/oxidoreductase"/>
    <property type="match status" value="1"/>
</dbReference>
<keyword evidence="1" id="KW-0479">Metal-binding</keyword>
<gene>
    <name evidence="3" type="ORF">CAG72_20090</name>
</gene>
<accession>A0A7X4WHE0</accession>
<dbReference type="SMART" id="SM00849">
    <property type="entry name" value="Lactamase_B"/>
    <property type="match status" value="1"/>
</dbReference>
<evidence type="ECO:0000313" key="4">
    <source>
        <dbReference type="Proteomes" id="UP000465712"/>
    </source>
</evidence>
<comment type="caution">
    <text evidence="3">The sequence shown here is derived from an EMBL/GenBank/DDBJ whole genome shotgun (WGS) entry which is preliminary data.</text>
</comment>
<evidence type="ECO:0000259" key="2">
    <source>
        <dbReference type="SMART" id="SM00849"/>
    </source>
</evidence>
<dbReference type="InterPro" id="IPR001279">
    <property type="entry name" value="Metallo-B-lactamas"/>
</dbReference>
<dbReference type="InterPro" id="IPR036866">
    <property type="entry name" value="RibonucZ/Hydroxyglut_hydro"/>
</dbReference>
<dbReference type="Proteomes" id="UP000465712">
    <property type="component" value="Unassembled WGS sequence"/>
</dbReference>
<evidence type="ECO:0000313" key="3">
    <source>
        <dbReference type="EMBL" id="NAW67495.1"/>
    </source>
</evidence>
<dbReference type="AlphaFoldDB" id="A0A7X4WHE0"/>
<dbReference type="GO" id="GO:0046872">
    <property type="term" value="F:metal ion binding"/>
    <property type="evidence" value="ECO:0007669"/>
    <property type="project" value="UniProtKB-KW"/>
</dbReference>
<sequence>MQRKSLMNAMIKAFYHTDTSTISYVVYDKQGGHAAIVDSVLDFAAHSGKVWTAFADQQLAFIKEQQLTVDWILETHAHADHLSAAHYLREQLGSPIGVGEGIIKVQKTFKAVFNIGDDELMADGQVFDHLFKDGEVFTIGALTGKVMSTPGHTNDSVTYLIEGNAFVGDTLFMPDGGTARCDFPGGDAGVLYDSVSRLHSLPAETRLWMCHDYQPDGRELAYVTTVAESRSHNIHIHQGVDKDAFIQVRQARDKHLDVPKLLYPSVQVNIRCGHLPAAESNDTAYIKIPLILERSSQAD</sequence>
<organism evidence="3 4">
    <name type="scientific">Photobacterium halotolerans</name>
    <dbReference type="NCBI Taxonomy" id="265726"/>
    <lineage>
        <taxon>Bacteria</taxon>
        <taxon>Pseudomonadati</taxon>
        <taxon>Pseudomonadota</taxon>
        <taxon>Gammaproteobacteria</taxon>
        <taxon>Vibrionales</taxon>
        <taxon>Vibrionaceae</taxon>
        <taxon>Photobacterium</taxon>
    </lineage>
</organism>
<dbReference type="PANTHER" id="PTHR43084:SF1">
    <property type="entry name" value="PERSULFIDE DIOXYGENASE ETHE1, MITOCHONDRIAL"/>
    <property type="match status" value="1"/>
</dbReference>
<reference evidence="3 4" key="1">
    <citation type="submission" date="2017-05" db="EMBL/GenBank/DDBJ databases">
        <title>High clonality and local adaptation shapes Vibrionaceae linages within an endangered oasis.</title>
        <authorList>
            <person name="Vazquez-Rosas-Landa M."/>
        </authorList>
    </citation>
    <scope>NUCLEOTIDE SEQUENCE [LARGE SCALE GENOMIC DNA]</scope>
    <source>
        <strain evidence="3 4">P46_P4S1P180</strain>
    </source>
</reference>
<dbReference type="InterPro" id="IPR051682">
    <property type="entry name" value="Mito_Persulfide_Diox"/>
</dbReference>
<dbReference type="CDD" id="cd07724">
    <property type="entry name" value="POD-like_MBL-fold"/>
    <property type="match status" value="1"/>
</dbReference>